<evidence type="ECO:0000256" key="1">
    <source>
        <dbReference type="SAM" id="MobiDB-lite"/>
    </source>
</evidence>
<protein>
    <submittedName>
        <fullName evidence="2">Uncharacterized protein</fullName>
    </submittedName>
</protein>
<feature type="region of interest" description="Disordered" evidence="1">
    <location>
        <begin position="42"/>
        <end position="65"/>
    </location>
</feature>
<name>A0A9D3XMI5_9SAUR</name>
<evidence type="ECO:0000313" key="3">
    <source>
        <dbReference type="Proteomes" id="UP000827986"/>
    </source>
</evidence>
<dbReference type="Proteomes" id="UP000827986">
    <property type="component" value="Unassembled WGS sequence"/>
</dbReference>
<dbReference type="AlphaFoldDB" id="A0A9D3XMI5"/>
<evidence type="ECO:0000313" key="2">
    <source>
        <dbReference type="EMBL" id="KAH1182658.1"/>
    </source>
</evidence>
<keyword evidence="3" id="KW-1185">Reference proteome</keyword>
<accession>A0A9D3XMI5</accession>
<dbReference type="EMBL" id="JAHDVG010000466">
    <property type="protein sequence ID" value="KAH1182658.1"/>
    <property type="molecule type" value="Genomic_DNA"/>
</dbReference>
<organism evidence="2 3">
    <name type="scientific">Mauremys mutica</name>
    <name type="common">yellowpond turtle</name>
    <dbReference type="NCBI Taxonomy" id="74926"/>
    <lineage>
        <taxon>Eukaryota</taxon>
        <taxon>Metazoa</taxon>
        <taxon>Chordata</taxon>
        <taxon>Craniata</taxon>
        <taxon>Vertebrata</taxon>
        <taxon>Euteleostomi</taxon>
        <taxon>Archelosauria</taxon>
        <taxon>Testudinata</taxon>
        <taxon>Testudines</taxon>
        <taxon>Cryptodira</taxon>
        <taxon>Durocryptodira</taxon>
        <taxon>Testudinoidea</taxon>
        <taxon>Geoemydidae</taxon>
        <taxon>Geoemydinae</taxon>
        <taxon>Mauremys</taxon>
    </lineage>
</organism>
<sequence length="215" mass="24162">MEEVMLLPTEAFENQEIDLRIDMSKEWLACLIKEREETKADEEMQSEKLLGVGSSENSREDRTLQKPESGFVELEKRLGDLSQRSATLLELLQGFKETLRLEMDSNIAYSLTNQLLTLNNDGVRTQPCRTCVDIRHCALYLLLTATQLSLPRQSSSVKDTQGCRVTSSDPTASLSPLVEICPMAVQLIKFSRLLTKLSCSKDLVSRGTMRSQATL</sequence>
<gene>
    <name evidence="2" type="ORF">KIL84_004150</name>
</gene>
<comment type="caution">
    <text evidence="2">The sequence shown here is derived from an EMBL/GenBank/DDBJ whole genome shotgun (WGS) entry which is preliminary data.</text>
</comment>
<reference evidence="2" key="1">
    <citation type="submission" date="2021-09" db="EMBL/GenBank/DDBJ databases">
        <title>The genome of Mauremys mutica provides insights into the evolution of semi-aquatic lifestyle.</title>
        <authorList>
            <person name="Gong S."/>
            <person name="Gao Y."/>
        </authorList>
    </citation>
    <scope>NUCLEOTIDE SEQUENCE</scope>
    <source>
        <strain evidence="2">MM-2020</strain>
        <tissue evidence="2">Muscle</tissue>
    </source>
</reference>
<proteinExistence type="predicted"/>